<dbReference type="GO" id="GO:0016887">
    <property type="term" value="F:ATP hydrolysis activity"/>
    <property type="evidence" value="ECO:0007669"/>
    <property type="project" value="InterPro"/>
</dbReference>
<evidence type="ECO:0000259" key="4">
    <source>
        <dbReference type="Pfam" id="PF00005"/>
    </source>
</evidence>
<keyword evidence="3 5" id="KW-0067">ATP-binding</keyword>
<dbReference type="AlphaFoldDB" id="A0A379W0K1"/>
<dbReference type="Proteomes" id="UP000255509">
    <property type="component" value="Unassembled WGS sequence"/>
</dbReference>
<evidence type="ECO:0000256" key="1">
    <source>
        <dbReference type="ARBA" id="ARBA00022448"/>
    </source>
</evidence>
<dbReference type="InterPro" id="IPR003439">
    <property type="entry name" value="ABC_transporter-like_ATP-bd"/>
</dbReference>
<gene>
    <name evidence="5" type="primary">dppF_1</name>
    <name evidence="5" type="ORF">NCTC8258_00398</name>
</gene>
<keyword evidence="2" id="KW-0547">Nucleotide-binding</keyword>
<dbReference type="EMBL" id="UGXS01000004">
    <property type="protein sequence ID" value="SUH12782.1"/>
    <property type="molecule type" value="Genomic_DNA"/>
</dbReference>
<dbReference type="PANTHER" id="PTHR43776">
    <property type="entry name" value="TRANSPORT ATP-BINDING PROTEIN"/>
    <property type="match status" value="1"/>
</dbReference>
<accession>A0A379W0K1</accession>
<dbReference type="SUPFAM" id="SSF52540">
    <property type="entry name" value="P-loop containing nucleoside triphosphate hydrolases"/>
    <property type="match status" value="1"/>
</dbReference>
<reference evidence="5 6" key="1">
    <citation type="submission" date="2018-06" db="EMBL/GenBank/DDBJ databases">
        <authorList>
            <consortium name="Pathogen Informatics"/>
            <person name="Doyle S."/>
        </authorList>
    </citation>
    <scope>NUCLEOTIDE SEQUENCE [LARGE SCALE GENOMIC DNA]</scope>
    <source>
        <strain evidence="5 6">NCTC8258</strain>
    </source>
</reference>
<evidence type="ECO:0000313" key="6">
    <source>
        <dbReference type="Proteomes" id="UP000255509"/>
    </source>
</evidence>
<evidence type="ECO:0000256" key="3">
    <source>
        <dbReference type="ARBA" id="ARBA00022840"/>
    </source>
</evidence>
<dbReference type="EC" id="3.6.3.-" evidence="5"/>
<dbReference type="InterPro" id="IPR050319">
    <property type="entry name" value="ABC_transp_ATP-bind"/>
</dbReference>
<proteinExistence type="predicted"/>
<dbReference type="PANTHER" id="PTHR43776:SF6">
    <property type="entry name" value="DIPEPTIDE TRANSPORT ATP-BINDING PROTEIN DPPF"/>
    <property type="match status" value="1"/>
</dbReference>
<keyword evidence="1" id="KW-0813">Transport</keyword>
<protein>
    <submittedName>
        <fullName evidence="5">Dipeptide transport ATP-binding protein DppF</fullName>
        <ecNumber evidence="5">3.6.3.-</ecNumber>
    </submittedName>
</protein>
<sequence>MSTHEATLQQPLLRAIDLKKHYPVKKGIFSPERLVKALDGVSFNLERGKTLAVVGESGCGKSTLGRLLTMIETPTGGELYYQGRICLNTIRTRRNCGGRKFRLCFRTPTVP</sequence>
<feature type="domain" description="ABC transporter" evidence="4">
    <location>
        <begin position="38"/>
        <end position="88"/>
    </location>
</feature>
<dbReference type="InterPro" id="IPR027417">
    <property type="entry name" value="P-loop_NTPase"/>
</dbReference>
<evidence type="ECO:0000256" key="2">
    <source>
        <dbReference type="ARBA" id="ARBA00022741"/>
    </source>
</evidence>
<name>A0A379W0K1_SALET</name>
<organism evidence="5 6">
    <name type="scientific">Salmonella enterica I</name>
    <dbReference type="NCBI Taxonomy" id="59201"/>
    <lineage>
        <taxon>Bacteria</taxon>
        <taxon>Pseudomonadati</taxon>
        <taxon>Pseudomonadota</taxon>
        <taxon>Gammaproteobacteria</taxon>
        <taxon>Enterobacterales</taxon>
        <taxon>Enterobacteriaceae</taxon>
        <taxon>Salmonella</taxon>
    </lineage>
</organism>
<dbReference type="GO" id="GO:0005524">
    <property type="term" value="F:ATP binding"/>
    <property type="evidence" value="ECO:0007669"/>
    <property type="project" value="UniProtKB-KW"/>
</dbReference>
<dbReference type="Gene3D" id="3.40.50.300">
    <property type="entry name" value="P-loop containing nucleotide triphosphate hydrolases"/>
    <property type="match status" value="1"/>
</dbReference>
<dbReference type="Pfam" id="PF00005">
    <property type="entry name" value="ABC_tran"/>
    <property type="match status" value="1"/>
</dbReference>
<keyword evidence="5" id="KW-0378">Hydrolase</keyword>
<evidence type="ECO:0000313" key="5">
    <source>
        <dbReference type="EMBL" id="SUH12782.1"/>
    </source>
</evidence>